<dbReference type="PANTHER" id="PTHR34136">
    <property type="match status" value="1"/>
</dbReference>
<dbReference type="RefSeq" id="WP_133035626.1">
    <property type="nucleotide sequence ID" value="NZ_BAABEI010000002.1"/>
</dbReference>
<dbReference type="GO" id="GO:0016758">
    <property type="term" value="F:hexosyltransferase activity"/>
    <property type="evidence" value="ECO:0007669"/>
    <property type="project" value="TreeGrafter"/>
</dbReference>
<dbReference type="CDD" id="cd06533">
    <property type="entry name" value="Glyco_transf_WecG_TagA"/>
    <property type="match status" value="1"/>
</dbReference>
<sequence length="261" mass="29062">MHEPPKPRQFPILGIPVSVVDLKRSADLVSRWARGRGAKTVFVREVASLMAAVDEPYLAALHQKADLVVPDGVPLVWTGRLRGVGSELGRVPGADLLDAVCQHSLSTGQSHYFFGGKPGVADEMAKRLAERHRGLAIAGTLSPPFRTIGPDFRMEGEALVELERIRQADPDFIWVGISSPKQEYWMMQAAEHLPRGVLIGVGAAFDFHSGAVRRAPRWMRNNGLEWAHRLSSEPRRLWRRYLVLAPRFVLAVALESIRRKS</sequence>
<name>A0A4R2CI19_SHIGR</name>
<dbReference type="NCBIfam" id="TIGR00696">
    <property type="entry name" value="wecG_tagA_cpsF"/>
    <property type="match status" value="1"/>
</dbReference>
<dbReference type="Proteomes" id="UP000295351">
    <property type="component" value="Unassembled WGS sequence"/>
</dbReference>
<evidence type="ECO:0000256" key="2">
    <source>
        <dbReference type="ARBA" id="ARBA00022679"/>
    </source>
</evidence>
<dbReference type="AlphaFoldDB" id="A0A4R2CI19"/>
<comment type="caution">
    <text evidence="3">The sequence shown here is derived from an EMBL/GenBank/DDBJ whole genome shotgun (WGS) entry which is preliminary data.</text>
</comment>
<protein>
    <submittedName>
        <fullName evidence="3">N-acetylglucosaminyldiphosphoundecaprenol N-acetyl-beta-D-mannosaminyltransferase</fullName>
    </submittedName>
</protein>
<gene>
    <name evidence="3" type="ORF">EV665_1167</name>
</gene>
<dbReference type="InterPro" id="IPR004629">
    <property type="entry name" value="WecG_TagA_CpsF"/>
</dbReference>
<keyword evidence="2 3" id="KW-0808">Transferase</keyword>
<organism evidence="3 4">
    <name type="scientific">Shinella granuli</name>
    <dbReference type="NCBI Taxonomy" id="323621"/>
    <lineage>
        <taxon>Bacteria</taxon>
        <taxon>Pseudomonadati</taxon>
        <taxon>Pseudomonadota</taxon>
        <taxon>Alphaproteobacteria</taxon>
        <taxon>Hyphomicrobiales</taxon>
        <taxon>Rhizobiaceae</taxon>
        <taxon>Shinella</taxon>
    </lineage>
</organism>
<dbReference type="Pfam" id="PF03808">
    <property type="entry name" value="Glyco_tran_WecG"/>
    <property type="match status" value="1"/>
</dbReference>
<keyword evidence="4" id="KW-1185">Reference proteome</keyword>
<keyword evidence="1" id="KW-0328">Glycosyltransferase</keyword>
<evidence type="ECO:0000313" key="3">
    <source>
        <dbReference type="EMBL" id="TCN39925.1"/>
    </source>
</evidence>
<dbReference type="EMBL" id="SLVX01000016">
    <property type="protein sequence ID" value="TCN39925.1"/>
    <property type="molecule type" value="Genomic_DNA"/>
</dbReference>
<accession>A0A4R2CI19</accession>
<dbReference type="PANTHER" id="PTHR34136:SF1">
    <property type="entry name" value="UDP-N-ACETYL-D-MANNOSAMINURONIC ACID TRANSFERASE"/>
    <property type="match status" value="1"/>
</dbReference>
<evidence type="ECO:0000256" key="1">
    <source>
        <dbReference type="ARBA" id="ARBA00022676"/>
    </source>
</evidence>
<evidence type="ECO:0000313" key="4">
    <source>
        <dbReference type="Proteomes" id="UP000295351"/>
    </source>
</evidence>
<reference evidence="3 4" key="1">
    <citation type="submission" date="2019-03" db="EMBL/GenBank/DDBJ databases">
        <title>Genomic Encyclopedia of Type Strains, Phase IV (KMG-IV): sequencing the most valuable type-strain genomes for metagenomic binning, comparative biology and taxonomic classification.</title>
        <authorList>
            <person name="Goeker M."/>
        </authorList>
    </citation>
    <scope>NUCLEOTIDE SEQUENCE [LARGE SCALE GENOMIC DNA]</scope>
    <source>
        <strain evidence="3 4">DSM 18401</strain>
    </source>
</reference>
<proteinExistence type="predicted"/>